<dbReference type="Proteomes" id="UP000263993">
    <property type="component" value="Unassembled WGS sequence"/>
</dbReference>
<comment type="similarity">
    <text evidence="1">Belongs to the aldehyde dehydrogenase family.</text>
</comment>
<gene>
    <name evidence="4" type="ORF">DXH78_08990</name>
</gene>
<dbReference type="RefSeq" id="WP_115517820.1">
    <property type="nucleotide sequence ID" value="NZ_QRGO01000001.1"/>
</dbReference>
<organism evidence="4 5">
    <name type="scientific">Undibacter mobilis</name>
    <dbReference type="NCBI Taxonomy" id="2292256"/>
    <lineage>
        <taxon>Bacteria</taxon>
        <taxon>Pseudomonadati</taxon>
        <taxon>Pseudomonadota</taxon>
        <taxon>Alphaproteobacteria</taxon>
        <taxon>Hyphomicrobiales</taxon>
        <taxon>Nitrobacteraceae</taxon>
        <taxon>Undibacter</taxon>
    </lineage>
</organism>
<dbReference type="AlphaFoldDB" id="A0A371BE60"/>
<dbReference type="FunFam" id="3.40.309.10:FF:000004">
    <property type="entry name" value="Succinate-semialdehyde dehydrogenase I"/>
    <property type="match status" value="1"/>
</dbReference>
<dbReference type="InterPro" id="IPR016161">
    <property type="entry name" value="Ald_DH/histidinol_DH"/>
</dbReference>
<dbReference type="SUPFAM" id="SSF53720">
    <property type="entry name" value="ALDH-like"/>
    <property type="match status" value="1"/>
</dbReference>
<evidence type="ECO:0000313" key="5">
    <source>
        <dbReference type="Proteomes" id="UP000263993"/>
    </source>
</evidence>
<dbReference type="EMBL" id="QRGO01000001">
    <property type="protein sequence ID" value="RDV05797.1"/>
    <property type="molecule type" value="Genomic_DNA"/>
</dbReference>
<keyword evidence="5" id="KW-1185">Reference proteome</keyword>
<dbReference type="InterPro" id="IPR050740">
    <property type="entry name" value="Aldehyde_DH_Superfamily"/>
</dbReference>
<dbReference type="CDD" id="cd07103">
    <property type="entry name" value="ALDH_F5_SSADH_GabD"/>
    <property type="match status" value="1"/>
</dbReference>
<evidence type="ECO:0000313" key="4">
    <source>
        <dbReference type="EMBL" id="RDV05797.1"/>
    </source>
</evidence>
<dbReference type="GO" id="GO:0016620">
    <property type="term" value="F:oxidoreductase activity, acting on the aldehyde or oxo group of donors, NAD or NADP as acceptor"/>
    <property type="evidence" value="ECO:0007669"/>
    <property type="project" value="InterPro"/>
</dbReference>
<evidence type="ECO:0000256" key="1">
    <source>
        <dbReference type="ARBA" id="ARBA00009986"/>
    </source>
</evidence>
<name>A0A371BE60_9BRAD</name>
<dbReference type="FunFam" id="3.40.605.10:FF:000007">
    <property type="entry name" value="NAD/NADP-dependent betaine aldehyde dehydrogenase"/>
    <property type="match status" value="1"/>
</dbReference>
<keyword evidence="2" id="KW-0560">Oxidoreductase</keyword>
<feature type="domain" description="Aldehyde dehydrogenase" evidence="3">
    <location>
        <begin position="16"/>
        <end position="475"/>
    </location>
</feature>
<dbReference type="PANTHER" id="PTHR43353">
    <property type="entry name" value="SUCCINATE-SEMIALDEHYDE DEHYDROGENASE, MITOCHONDRIAL"/>
    <property type="match status" value="1"/>
</dbReference>
<dbReference type="Gene3D" id="3.40.309.10">
    <property type="entry name" value="Aldehyde Dehydrogenase, Chain A, domain 2"/>
    <property type="match status" value="1"/>
</dbReference>
<dbReference type="InterPro" id="IPR015590">
    <property type="entry name" value="Aldehyde_DH_dom"/>
</dbReference>
<dbReference type="InterPro" id="IPR016163">
    <property type="entry name" value="Ald_DH_C"/>
</dbReference>
<protein>
    <submittedName>
        <fullName evidence="4">NAD-dependent succinate-semialdehyde dehydrogenase</fullName>
    </submittedName>
</protein>
<dbReference type="Pfam" id="PF00171">
    <property type="entry name" value="Aldedh"/>
    <property type="match status" value="1"/>
</dbReference>
<dbReference type="PANTHER" id="PTHR43353:SF5">
    <property type="entry name" value="SUCCINATE-SEMIALDEHYDE DEHYDROGENASE, MITOCHONDRIAL"/>
    <property type="match status" value="1"/>
</dbReference>
<proteinExistence type="inferred from homology"/>
<sequence length="481" mass="51632">MTADYERLQMLIDGEWTSGSANAAIAVENPATEEKLGDLPLASIADLDRALEASAKGFEVWKKTPAFERQVVMERAARLLESRREQIARTCTLEIGKPMRESLQEIDFVVGILRWYAEEGKRGYGRIVPSRTPNTRTSVMKEPVGPVLAFAAWNFPGVNVIRKVAGALGAGCSIIVKPSEETPGTAIAIARCFQEAGLPAGVLNVVFGDPAKVSSHLMASKIPKKVTFTGSVPVGIILQKQAADTLKRCTMELGGHAPFIVFDDADVEAAAQLGVAFKYRNSGQVCTSASRFFVHSRVHDQFVDAFKKNIDKIVVGDGLAADTTMGPLAAKRRIDVMERMVSDATQRGASVVAGGSRVGNRGWFYAPTLLDGVSDEATIMREEQFGPVAPVATFDDLDEVVARANSVDVGLAAYVFTKNGGRAEQMSQRLETGLVGINGMMVSLPETPFGGVNHSGYGSEGGIEGLEAFMRTKLVAETRSL</sequence>
<dbReference type="Gene3D" id="3.40.605.10">
    <property type="entry name" value="Aldehyde Dehydrogenase, Chain A, domain 1"/>
    <property type="match status" value="1"/>
</dbReference>
<comment type="caution">
    <text evidence="4">The sequence shown here is derived from an EMBL/GenBank/DDBJ whole genome shotgun (WGS) entry which is preliminary data.</text>
</comment>
<evidence type="ECO:0000256" key="2">
    <source>
        <dbReference type="ARBA" id="ARBA00023002"/>
    </source>
</evidence>
<reference evidence="5" key="1">
    <citation type="submission" date="2018-08" db="EMBL/GenBank/DDBJ databases">
        <authorList>
            <person name="Kim S.-J."/>
            <person name="Jung G.-Y."/>
        </authorList>
    </citation>
    <scope>NUCLEOTIDE SEQUENCE [LARGE SCALE GENOMIC DNA]</scope>
    <source>
        <strain evidence="5">GY_H</strain>
    </source>
</reference>
<evidence type="ECO:0000259" key="3">
    <source>
        <dbReference type="Pfam" id="PF00171"/>
    </source>
</evidence>
<dbReference type="InterPro" id="IPR016162">
    <property type="entry name" value="Ald_DH_N"/>
</dbReference>
<dbReference type="OrthoDB" id="9812625at2"/>
<accession>A0A371BE60</accession>